<accession>A0A238Z4S9</accession>
<dbReference type="Pfam" id="PF02416">
    <property type="entry name" value="TatA_B_E"/>
    <property type="match status" value="1"/>
</dbReference>
<evidence type="ECO:0000256" key="6">
    <source>
        <dbReference type="ARBA" id="ARBA00022927"/>
    </source>
</evidence>
<evidence type="ECO:0000256" key="12">
    <source>
        <dbReference type="SAM" id="Phobius"/>
    </source>
</evidence>
<dbReference type="EMBL" id="FZOA01000004">
    <property type="protein sequence ID" value="SNR77989.1"/>
    <property type="molecule type" value="Genomic_DNA"/>
</dbReference>
<evidence type="ECO:0000313" key="13">
    <source>
        <dbReference type="EMBL" id="SNR77989.1"/>
    </source>
</evidence>
<evidence type="ECO:0000256" key="1">
    <source>
        <dbReference type="ARBA" id="ARBA00004167"/>
    </source>
</evidence>
<feature type="compositionally biased region" description="Polar residues" evidence="11">
    <location>
        <begin position="124"/>
        <end position="140"/>
    </location>
</feature>
<evidence type="ECO:0000256" key="8">
    <source>
        <dbReference type="ARBA" id="ARBA00023010"/>
    </source>
</evidence>
<evidence type="ECO:0000256" key="11">
    <source>
        <dbReference type="SAM" id="MobiDB-lite"/>
    </source>
</evidence>
<evidence type="ECO:0000256" key="2">
    <source>
        <dbReference type="ARBA" id="ARBA00022448"/>
    </source>
</evidence>
<feature type="transmembrane region" description="Helical" evidence="12">
    <location>
        <begin position="6"/>
        <end position="22"/>
    </location>
</feature>
<comment type="subcellular location">
    <subcellularLocation>
        <location evidence="10">Cell membrane</location>
        <topology evidence="10">Single-pass membrane protein</topology>
    </subcellularLocation>
    <subcellularLocation>
        <location evidence="1">Membrane</location>
        <topology evidence="1">Single-pass membrane protein</topology>
    </subcellularLocation>
</comment>
<proteinExistence type="inferred from homology"/>
<dbReference type="GO" id="GO:0008320">
    <property type="term" value="F:protein transmembrane transporter activity"/>
    <property type="evidence" value="ECO:0007669"/>
    <property type="project" value="UniProtKB-UniRule"/>
</dbReference>
<evidence type="ECO:0000256" key="5">
    <source>
        <dbReference type="ARBA" id="ARBA00022692"/>
    </source>
</evidence>
<sequence>MFDIAFSELVVIAVVALIVIGPERLPKVVRTVGLLLGRMQRYVNDVKSEINRELRVDELQRLQTDVKQSLQQAENSMHDSVSAIEKELQGIAQLSQEEQDKLAKDMIVRTAPPAPRQVTRRETAPQQPDQESQPPGGTTN</sequence>
<comment type="function">
    <text evidence="10">Part of the twin-arginine translocation (Tat) system that transports large folded proteins containing a characteristic twin-arginine motif in their signal peptide across membranes. Together with TatC, TatB is part of a receptor directly interacting with Tat signal peptides. TatB may form an oligomeric binding site that transiently accommodates folded Tat precursor proteins before their translocation.</text>
</comment>
<keyword evidence="2 10" id="KW-0813">Transport</keyword>
<reference evidence="14" key="1">
    <citation type="submission" date="2017-06" db="EMBL/GenBank/DDBJ databases">
        <authorList>
            <person name="Varghese N."/>
            <person name="Submissions S."/>
        </authorList>
    </citation>
    <scope>NUCLEOTIDE SEQUENCE [LARGE SCALE GENOMIC DNA]</scope>
    <source>
        <strain evidence="14">Ca-68</strain>
    </source>
</reference>
<evidence type="ECO:0000256" key="9">
    <source>
        <dbReference type="ARBA" id="ARBA00023136"/>
    </source>
</evidence>
<evidence type="ECO:0000313" key="14">
    <source>
        <dbReference type="Proteomes" id="UP000198305"/>
    </source>
</evidence>
<organism evidence="13 14">
    <name type="scientific">Methylobacillus rhizosphaerae</name>
    <dbReference type="NCBI Taxonomy" id="551994"/>
    <lineage>
        <taxon>Bacteria</taxon>
        <taxon>Pseudomonadati</taxon>
        <taxon>Pseudomonadota</taxon>
        <taxon>Betaproteobacteria</taxon>
        <taxon>Nitrosomonadales</taxon>
        <taxon>Methylophilaceae</taxon>
        <taxon>Methylobacillus</taxon>
    </lineage>
</organism>
<dbReference type="AlphaFoldDB" id="A0A238Z4S9"/>
<dbReference type="RefSeq" id="WP_089375156.1">
    <property type="nucleotide sequence ID" value="NZ_FZOA01000004.1"/>
</dbReference>
<comment type="subunit">
    <text evidence="10">The Tat system comprises two distinct complexes: a TatABC complex, containing multiple copies of TatA, TatB and TatC subunits, and a separate TatA complex, containing only TatA subunits. Substrates initially bind to the TatABC complex, which probably triggers association of the separate TatA complex to form the active translocon.</text>
</comment>
<gene>
    <name evidence="10" type="primary">tatB</name>
    <name evidence="13" type="ORF">SAMN05192560_1022</name>
</gene>
<dbReference type="GO" id="GO:0033281">
    <property type="term" value="C:TAT protein transport complex"/>
    <property type="evidence" value="ECO:0007669"/>
    <property type="project" value="UniProtKB-UniRule"/>
</dbReference>
<keyword evidence="8 10" id="KW-0811">Translocation</keyword>
<dbReference type="PRINTS" id="PR01506">
    <property type="entry name" value="TATBPROTEIN"/>
</dbReference>
<dbReference type="Proteomes" id="UP000198305">
    <property type="component" value="Unassembled WGS sequence"/>
</dbReference>
<dbReference type="GO" id="GO:0043953">
    <property type="term" value="P:protein transport by the Tat complex"/>
    <property type="evidence" value="ECO:0007669"/>
    <property type="project" value="UniProtKB-UniRule"/>
</dbReference>
<dbReference type="PANTHER" id="PTHR33162">
    <property type="entry name" value="SEC-INDEPENDENT PROTEIN TRANSLOCASE PROTEIN TATA, CHLOROPLASTIC"/>
    <property type="match status" value="1"/>
</dbReference>
<dbReference type="OrthoDB" id="9816005at2"/>
<keyword evidence="7 10" id="KW-1133">Transmembrane helix</keyword>
<keyword evidence="6 10" id="KW-0653">Protein transport</keyword>
<dbReference type="InterPro" id="IPR018448">
    <property type="entry name" value="TatB"/>
</dbReference>
<dbReference type="InterPro" id="IPR003369">
    <property type="entry name" value="TatA/B/E"/>
</dbReference>
<evidence type="ECO:0000256" key="3">
    <source>
        <dbReference type="ARBA" id="ARBA00022475"/>
    </source>
</evidence>
<name>A0A238Z4S9_9PROT</name>
<keyword evidence="14" id="KW-1185">Reference proteome</keyword>
<keyword evidence="3 10" id="KW-1003">Cell membrane</keyword>
<keyword evidence="9 10" id="KW-0472">Membrane</keyword>
<keyword evidence="5 10" id="KW-0812">Transmembrane</keyword>
<evidence type="ECO:0000256" key="4">
    <source>
        <dbReference type="ARBA" id="ARBA00022519"/>
    </source>
</evidence>
<protein>
    <recommendedName>
        <fullName evidence="10">Sec-independent protein translocase protein TatB</fullName>
    </recommendedName>
</protein>
<dbReference type="NCBIfam" id="TIGR01410">
    <property type="entry name" value="tatB"/>
    <property type="match status" value="1"/>
</dbReference>
<dbReference type="HAMAP" id="MF_00237">
    <property type="entry name" value="TatB"/>
    <property type="match status" value="1"/>
</dbReference>
<dbReference type="Gene3D" id="1.20.5.3310">
    <property type="match status" value="1"/>
</dbReference>
<keyword evidence="4" id="KW-0997">Cell inner membrane</keyword>
<feature type="region of interest" description="Disordered" evidence="11">
    <location>
        <begin position="102"/>
        <end position="140"/>
    </location>
</feature>
<dbReference type="PANTHER" id="PTHR33162:SF1">
    <property type="entry name" value="SEC-INDEPENDENT PROTEIN TRANSLOCASE PROTEIN TATA, CHLOROPLASTIC"/>
    <property type="match status" value="1"/>
</dbReference>
<comment type="similarity">
    <text evidence="10">Belongs to the TatB family.</text>
</comment>
<evidence type="ECO:0000256" key="7">
    <source>
        <dbReference type="ARBA" id="ARBA00022989"/>
    </source>
</evidence>
<evidence type="ECO:0000256" key="10">
    <source>
        <dbReference type="HAMAP-Rule" id="MF_00237"/>
    </source>
</evidence>